<reference evidence="1" key="1">
    <citation type="submission" date="2014-12" db="EMBL/GenBank/DDBJ databases">
        <title>Insight into the proteome of Arion vulgaris.</title>
        <authorList>
            <person name="Aradska J."/>
            <person name="Bulat T."/>
            <person name="Smidak R."/>
            <person name="Sarate P."/>
            <person name="Gangsoo J."/>
            <person name="Sialana F."/>
            <person name="Bilban M."/>
            <person name="Lubec G."/>
        </authorList>
    </citation>
    <scope>NUCLEOTIDE SEQUENCE</scope>
    <source>
        <tissue evidence="1">Skin</tissue>
    </source>
</reference>
<protein>
    <submittedName>
        <fullName evidence="1">Uncharacterized protein</fullName>
    </submittedName>
</protein>
<accession>A0A0B7BZU2</accession>
<organism evidence="1">
    <name type="scientific">Arion vulgaris</name>
    <dbReference type="NCBI Taxonomy" id="1028688"/>
    <lineage>
        <taxon>Eukaryota</taxon>
        <taxon>Metazoa</taxon>
        <taxon>Spiralia</taxon>
        <taxon>Lophotrochozoa</taxon>
        <taxon>Mollusca</taxon>
        <taxon>Gastropoda</taxon>
        <taxon>Heterobranchia</taxon>
        <taxon>Euthyneura</taxon>
        <taxon>Panpulmonata</taxon>
        <taxon>Eupulmonata</taxon>
        <taxon>Stylommatophora</taxon>
        <taxon>Helicina</taxon>
        <taxon>Arionoidea</taxon>
        <taxon>Arionidae</taxon>
        <taxon>Arion</taxon>
    </lineage>
</organism>
<gene>
    <name evidence="1" type="primary">ORF217212</name>
</gene>
<name>A0A0B7BZU2_9EUPU</name>
<evidence type="ECO:0000313" key="1">
    <source>
        <dbReference type="EMBL" id="CEK97901.1"/>
    </source>
</evidence>
<proteinExistence type="predicted"/>
<sequence length="78" mass="9542">KRRLRCLRHALRRVDQRTTKHVLKWDAKVSRKKGHLRKTLKQSLLKETRNIRLNSIEEIEQITQIEKYEEITCRSYIT</sequence>
<dbReference type="AlphaFoldDB" id="A0A0B7BZU2"/>
<dbReference type="EMBL" id="HACG01051030">
    <property type="protein sequence ID" value="CEK97901.1"/>
    <property type="molecule type" value="Transcribed_RNA"/>
</dbReference>
<feature type="non-terminal residue" evidence="1">
    <location>
        <position position="1"/>
    </location>
</feature>